<keyword evidence="3" id="KW-1185">Reference proteome</keyword>
<dbReference type="GO" id="GO:0005740">
    <property type="term" value="C:mitochondrial envelope"/>
    <property type="evidence" value="ECO:0007669"/>
    <property type="project" value="TreeGrafter"/>
</dbReference>
<sequence>MLQIRKFSTGQISLRRNQEILKDLEALRELVSLGGKDKQSGKVLIDIDSEVNLKLSNKNTHNNINRKNNSKDDALSILSNEILGAKDREDKQNDKQYQSYQNDKYSIKQVAHGTIPKSPKNGYTPLDKYSDPLSNVPLVNPELQRVLFSPGVHYASDPRTKKSNIDNRIRNIPNLNRFRFDKLPKFCPPSLDPKLLEIAHQFNTSNDGKDKQLQKQQGKIKYFSSTSSMTAILGQFHKLLSHDRMIQIPQFSRFYPDKTSLAGGFKYPVSTVIVPKGNGLFAMTADRALDTEITLSWLGNLLELLLTTDEKEFSKYLLGCEEEPETKPNAFHYAKMGGFLMRSQLDARHPDLPGTGVFDLKTRAVTSIRFDVDHTEFNPTFYNIIRTRGTFESFERELFETIKIVMFKFGMQARIGNMDGIFIAFHNIRNLLGFQYLPLSEIDNIFFGASLAEQATYNSGRKVTGREIIKNIGSHWQDKREVLSSYMANHEFETSMEIWEKLLNVVEKDTKGKPYKLTLKYCAQTDYSKEPCLTAVVTIVDDEILQKMGALENDRLNDEKEELLMAQKTGGKNNKAITEWIQKITIERRERHDSVKQLYEQVLSKSLKSDTAFMYVIKADQYIQGKLIPSDVSPTPPMSILIKGSQVSWDTNYTISTITDKNLIAQTYRSFVDVCLQKVFSGGVPKKYSSADEAANDEDASSFQRLLRAYSAKGKARDKMFVQLRTRMNQQKANARKKEKKKLVSGKDDADADADVKEEKNEKKPVQVGNEPEEKVEQDRV</sequence>
<name>A0A9W6YU07_AMBMO</name>
<proteinExistence type="predicted"/>
<evidence type="ECO:0000313" key="3">
    <source>
        <dbReference type="Proteomes" id="UP001165063"/>
    </source>
</evidence>
<dbReference type="Proteomes" id="UP001165063">
    <property type="component" value="Unassembled WGS sequence"/>
</dbReference>
<evidence type="ECO:0000313" key="2">
    <source>
        <dbReference type="EMBL" id="GMG20314.1"/>
    </source>
</evidence>
<dbReference type="EMBL" id="BSXU01000341">
    <property type="protein sequence ID" value="GMG20314.1"/>
    <property type="molecule type" value="Genomic_DNA"/>
</dbReference>
<dbReference type="PANTHER" id="PTHR31014">
    <property type="entry name" value="MITOCHONDRIAL TRANSLATION SYSTEM COMPONENT PET127-RELATED"/>
    <property type="match status" value="1"/>
</dbReference>
<dbReference type="GO" id="GO:0000964">
    <property type="term" value="P:mitochondrial RNA 5'-end processing"/>
    <property type="evidence" value="ECO:0007669"/>
    <property type="project" value="TreeGrafter"/>
</dbReference>
<feature type="region of interest" description="Disordered" evidence="1">
    <location>
        <begin position="729"/>
        <end position="781"/>
    </location>
</feature>
<comment type="caution">
    <text evidence="2">The sequence shown here is derived from an EMBL/GenBank/DDBJ whole genome shotgun (WGS) entry which is preliminary data.</text>
</comment>
<dbReference type="OrthoDB" id="10249045at2759"/>
<dbReference type="AlphaFoldDB" id="A0A9W6YU07"/>
<evidence type="ECO:0000256" key="1">
    <source>
        <dbReference type="SAM" id="MobiDB-lite"/>
    </source>
</evidence>
<dbReference type="Pfam" id="PF08634">
    <property type="entry name" value="Pet127"/>
    <property type="match status" value="1"/>
</dbReference>
<feature type="compositionally biased region" description="Basic and acidic residues" evidence="1">
    <location>
        <begin position="745"/>
        <end position="765"/>
    </location>
</feature>
<dbReference type="InterPro" id="IPR013943">
    <property type="entry name" value="Pet127"/>
</dbReference>
<accession>A0A9W6YU07</accession>
<protein>
    <submittedName>
        <fullName evidence="2">Unnamed protein product</fullName>
    </submittedName>
</protein>
<organism evidence="2 3">
    <name type="scientific">Ambrosiozyma monospora</name>
    <name type="common">Yeast</name>
    <name type="synonym">Endomycopsis monosporus</name>
    <dbReference type="NCBI Taxonomy" id="43982"/>
    <lineage>
        <taxon>Eukaryota</taxon>
        <taxon>Fungi</taxon>
        <taxon>Dikarya</taxon>
        <taxon>Ascomycota</taxon>
        <taxon>Saccharomycotina</taxon>
        <taxon>Pichiomycetes</taxon>
        <taxon>Pichiales</taxon>
        <taxon>Pichiaceae</taxon>
        <taxon>Ambrosiozyma</taxon>
    </lineage>
</organism>
<dbReference type="PANTHER" id="PTHR31014:SF0">
    <property type="entry name" value="MITOCHONDRIAL TRANSLATION SYSTEM COMPONENT PET127-RELATED"/>
    <property type="match status" value="1"/>
</dbReference>
<reference evidence="2" key="1">
    <citation type="submission" date="2023-04" db="EMBL/GenBank/DDBJ databases">
        <title>Ambrosiozyma monospora NBRC 1965.</title>
        <authorList>
            <person name="Ichikawa N."/>
            <person name="Sato H."/>
            <person name="Tonouchi N."/>
        </authorList>
    </citation>
    <scope>NUCLEOTIDE SEQUENCE</scope>
    <source>
        <strain evidence="2">NBRC 1965</strain>
    </source>
</reference>
<gene>
    <name evidence="2" type="ORF">Amon01_000114300</name>
</gene>
<feature type="compositionally biased region" description="Basic and acidic residues" evidence="1">
    <location>
        <begin position="772"/>
        <end position="781"/>
    </location>
</feature>
<feature type="compositionally biased region" description="Basic residues" evidence="1">
    <location>
        <begin position="734"/>
        <end position="744"/>
    </location>
</feature>